<dbReference type="InterPro" id="IPR013762">
    <property type="entry name" value="Integrase-like_cat_sf"/>
</dbReference>
<dbReference type="AlphaFoldDB" id="A0AAN6ZUA9"/>
<dbReference type="Proteomes" id="UP001302745">
    <property type="component" value="Unassembled WGS sequence"/>
</dbReference>
<feature type="region of interest" description="Disordered" evidence="2">
    <location>
        <begin position="747"/>
        <end position="805"/>
    </location>
</feature>
<dbReference type="Pfam" id="PF11917">
    <property type="entry name" value="DUF3435"/>
    <property type="match status" value="1"/>
</dbReference>
<comment type="caution">
    <text evidence="3">The sequence shown here is derived from an EMBL/GenBank/DDBJ whole genome shotgun (WGS) entry which is preliminary data.</text>
</comment>
<dbReference type="SUPFAM" id="SSF54160">
    <property type="entry name" value="Chromo domain-like"/>
    <property type="match status" value="1"/>
</dbReference>
<organism evidence="3 4">
    <name type="scientific">Chaetomidium leptoderma</name>
    <dbReference type="NCBI Taxonomy" id="669021"/>
    <lineage>
        <taxon>Eukaryota</taxon>
        <taxon>Fungi</taxon>
        <taxon>Dikarya</taxon>
        <taxon>Ascomycota</taxon>
        <taxon>Pezizomycotina</taxon>
        <taxon>Sordariomycetes</taxon>
        <taxon>Sordariomycetidae</taxon>
        <taxon>Sordariales</taxon>
        <taxon>Chaetomiaceae</taxon>
        <taxon>Chaetomidium</taxon>
    </lineage>
</organism>
<reference evidence="3" key="2">
    <citation type="submission" date="2023-05" db="EMBL/GenBank/DDBJ databases">
        <authorList>
            <consortium name="Lawrence Berkeley National Laboratory"/>
            <person name="Steindorff A."/>
            <person name="Hensen N."/>
            <person name="Bonometti L."/>
            <person name="Westerberg I."/>
            <person name="Brannstrom I.O."/>
            <person name="Guillou S."/>
            <person name="Cros-Aarteil S."/>
            <person name="Calhoun S."/>
            <person name="Haridas S."/>
            <person name="Kuo A."/>
            <person name="Mondo S."/>
            <person name="Pangilinan J."/>
            <person name="Riley R."/>
            <person name="Labutti K."/>
            <person name="Andreopoulos B."/>
            <person name="Lipzen A."/>
            <person name="Chen C."/>
            <person name="Yanf M."/>
            <person name="Daum C."/>
            <person name="Ng V."/>
            <person name="Clum A."/>
            <person name="Ohm R."/>
            <person name="Martin F."/>
            <person name="Silar P."/>
            <person name="Natvig D."/>
            <person name="Lalanne C."/>
            <person name="Gautier V."/>
            <person name="Ament-Velasquez S.L."/>
            <person name="Kruys A."/>
            <person name="Hutchinson M.I."/>
            <person name="Powell A.J."/>
            <person name="Barry K."/>
            <person name="Miller A.N."/>
            <person name="Grigoriev I.V."/>
            <person name="Debuchy R."/>
            <person name="Gladieux P."/>
            <person name="Thoren M.H."/>
            <person name="Johannesson H."/>
        </authorList>
    </citation>
    <scope>NUCLEOTIDE SEQUENCE</scope>
    <source>
        <strain evidence="3">CBS 538.74</strain>
    </source>
</reference>
<protein>
    <submittedName>
        <fullName evidence="3">Uncharacterized protein</fullName>
    </submittedName>
</protein>
<evidence type="ECO:0000256" key="2">
    <source>
        <dbReference type="SAM" id="MobiDB-lite"/>
    </source>
</evidence>
<evidence type="ECO:0000313" key="4">
    <source>
        <dbReference type="Proteomes" id="UP001302745"/>
    </source>
</evidence>
<gene>
    <name evidence="3" type="ORF">C8A00DRAFT_17955</name>
</gene>
<feature type="compositionally biased region" description="Low complexity" evidence="2">
    <location>
        <begin position="836"/>
        <end position="848"/>
    </location>
</feature>
<dbReference type="GO" id="GO:0015074">
    <property type="term" value="P:DNA integration"/>
    <property type="evidence" value="ECO:0007669"/>
    <property type="project" value="InterPro"/>
</dbReference>
<sequence>MKKKTGHDELVRRALENGFEANLSKYDSNQVRKTLRPNSQAQYDRTLEVWEAYASRHEFTTTLATGEKHQATPCDMRCLKLFARFLGVTVKGSARRRLDKTNTMADTTSIRSIMRKFCNSWERKNNKVIPQDIKLSMAHFIEGPLADELGLYRAGKTDKEGKKHKKAQQPILTVENYVHMPMQHWMRDGHQYPNEGNRVDNTNLLNTHCFTSARLSEVCQAVYNDLECILSWSGGNPEFRIKFKREGCKGKDEKQPEHPFGEQIVGPDGVPPPLFAQPMLHWLANIISSQAFADYQTVEQALAACPPKNSSSFRIVPWAQGKGNEPVFPQWTANGRGKKPRTRTSWANQAYKWARRAGFATQIFGMHAARRAALMNVNNNYSLGEVLRFASQNNIHVLANHYLSNVSSVDGAATYLGMQPRTDLAEGFRSATMRLNPGLSQTLPAQEKEELRKSQDFVSLEAEIVGVNNEIIQQTTSEEARAELKSQRKSLYASLRNFRREKLAEYQERQDPSYEPAGKHEQADWREGHFDRIRHVLHPARRRLAQTLRLTALPRSKEWVSALKDLVELRNSDCSVAYQDSMRPVGGKCPVTSCSLDMESITGNPWKHVFDCYRKSHLEASGFAHFCFHCSKWFTSKQDSISDCQAHVENGDVPFRCNPVTFRKATACAGYCPVHLGRIDLPADERMTQYPDRTAWQRHISRCILQYIKKHDANSLPCPHPLCPVLCPSDKALWHHLEDVHSVAEPAAFGKRKADPADDQDVEDPPEIKKPYISIKVPQGRKRVPKTLPEDAPSPGSARSLSLGLGPDIPQIAGAALSISSSDFSYTGGDGRDRSSCSTASTPLSSPLDPGDMVGFGGDCRSPWSARRDSASEECFSFIDPAILNMPFDPALSTVVSSLLDPALRTDTPAPESSQSTANEPSPEGCERQHSATPPASAEPETDQPSPTGKNQYEVESLLDKWRGWFFVKWFDGSCTWEPKKNILDNDLIRDLQTRHKGLGCGVEIVRTRWQGPKVEYRVHFRGRLNEEDEWVPDLEALERCAYSGAQA</sequence>
<dbReference type="InterPro" id="IPR021842">
    <property type="entry name" value="DUF3435"/>
</dbReference>
<proteinExistence type="predicted"/>
<feature type="region of interest" description="Disordered" evidence="2">
    <location>
        <begin position="904"/>
        <end position="951"/>
    </location>
</feature>
<dbReference type="PANTHER" id="PTHR37535">
    <property type="entry name" value="FLUG DOMAIN PROTEIN"/>
    <property type="match status" value="1"/>
</dbReference>
<name>A0AAN6ZUA9_9PEZI</name>
<dbReference type="CDD" id="cd00024">
    <property type="entry name" value="CD_CSD"/>
    <property type="match status" value="1"/>
</dbReference>
<dbReference type="GO" id="GO:0003677">
    <property type="term" value="F:DNA binding"/>
    <property type="evidence" value="ECO:0007669"/>
    <property type="project" value="InterPro"/>
</dbReference>
<feature type="compositionally biased region" description="Polar residues" evidence="2">
    <location>
        <begin position="911"/>
        <end position="920"/>
    </location>
</feature>
<comment type="subunit">
    <text evidence="1">Component of the NuA4 histone acetyltransferase complex.</text>
</comment>
<keyword evidence="4" id="KW-1185">Reference proteome</keyword>
<dbReference type="EMBL" id="MU857066">
    <property type="protein sequence ID" value="KAK4150533.1"/>
    <property type="molecule type" value="Genomic_DNA"/>
</dbReference>
<accession>A0AAN6ZUA9</accession>
<dbReference type="Gene3D" id="1.10.443.10">
    <property type="entry name" value="Intergrase catalytic core"/>
    <property type="match status" value="1"/>
</dbReference>
<evidence type="ECO:0000313" key="3">
    <source>
        <dbReference type="EMBL" id="KAK4150533.1"/>
    </source>
</evidence>
<dbReference type="InterPro" id="IPR016197">
    <property type="entry name" value="Chromo-like_dom_sf"/>
</dbReference>
<dbReference type="GO" id="GO:0006310">
    <property type="term" value="P:DNA recombination"/>
    <property type="evidence" value="ECO:0007669"/>
    <property type="project" value="InterPro"/>
</dbReference>
<feature type="region of interest" description="Disordered" evidence="2">
    <location>
        <begin position="824"/>
        <end position="854"/>
    </location>
</feature>
<dbReference type="PANTHER" id="PTHR37535:SF3">
    <property type="entry name" value="FLUG DOMAIN-CONTAINING PROTEIN"/>
    <property type="match status" value="1"/>
</dbReference>
<reference evidence="3" key="1">
    <citation type="journal article" date="2023" name="Mol. Phylogenet. Evol.">
        <title>Genome-scale phylogeny and comparative genomics of the fungal order Sordariales.</title>
        <authorList>
            <person name="Hensen N."/>
            <person name="Bonometti L."/>
            <person name="Westerberg I."/>
            <person name="Brannstrom I.O."/>
            <person name="Guillou S."/>
            <person name="Cros-Aarteil S."/>
            <person name="Calhoun S."/>
            <person name="Haridas S."/>
            <person name="Kuo A."/>
            <person name="Mondo S."/>
            <person name="Pangilinan J."/>
            <person name="Riley R."/>
            <person name="LaButti K."/>
            <person name="Andreopoulos B."/>
            <person name="Lipzen A."/>
            <person name="Chen C."/>
            <person name="Yan M."/>
            <person name="Daum C."/>
            <person name="Ng V."/>
            <person name="Clum A."/>
            <person name="Steindorff A."/>
            <person name="Ohm R.A."/>
            <person name="Martin F."/>
            <person name="Silar P."/>
            <person name="Natvig D.O."/>
            <person name="Lalanne C."/>
            <person name="Gautier V."/>
            <person name="Ament-Velasquez S.L."/>
            <person name="Kruys A."/>
            <person name="Hutchinson M.I."/>
            <person name="Powell A.J."/>
            <person name="Barry K."/>
            <person name="Miller A.N."/>
            <person name="Grigoriev I.V."/>
            <person name="Debuchy R."/>
            <person name="Gladieux P."/>
            <person name="Hiltunen Thoren M."/>
            <person name="Johannesson H."/>
        </authorList>
    </citation>
    <scope>NUCLEOTIDE SEQUENCE</scope>
    <source>
        <strain evidence="3">CBS 538.74</strain>
    </source>
</reference>
<evidence type="ECO:0000256" key="1">
    <source>
        <dbReference type="ARBA" id="ARBA00011353"/>
    </source>
</evidence>